<dbReference type="EC" id="2.1.1.-" evidence="6"/>
<proteinExistence type="inferred from homology"/>
<sequence length="274" mass="30597">MSHIAITLEVNEEQKDLLIAQLSEIAFEGFEEQENKLIAYIPAQDLDEAALETILQPYGIGYTKEVILPTNWNEVWESNFQPVQVDDFCGIRAAFHPPFDPKPAYEIIITPKMAFGTGHHATTFSMIRLMKDLPINGKRVFDFGTGTGILAILAEMMGATAIDAIDYDEWAVNNTVENIQANGMQKTKVWQADTLEGIQSTYNIILANINCNILLQFMGEMRRILADDGQLLLSGILTTDEEKITEAANAVGLVLTRKQEKDNWLALQFGLNKS</sequence>
<name>A0A1H4C102_9BACT</name>
<dbReference type="HAMAP" id="MF_00735">
    <property type="entry name" value="Methyltr_PrmA"/>
    <property type="match status" value="1"/>
</dbReference>
<dbReference type="STRING" id="408074.SAMN05660909_02383"/>
<keyword evidence="4 6" id="KW-0808">Transferase</keyword>
<evidence type="ECO:0000313" key="7">
    <source>
        <dbReference type="EMBL" id="SEA54101.1"/>
    </source>
</evidence>
<dbReference type="OrthoDB" id="9785995at2"/>
<dbReference type="InterPro" id="IPR004498">
    <property type="entry name" value="Ribosomal_PrmA_MeTrfase"/>
</dbReference>
<keyword evidence="2 6" id="KW-0963">Cytoplasm</keyword>
<dbReference type="InterPro" id="IPR029063">
    <property type="entry name" value="SAM-dependent_MTases_sf"/>
</dbReference>
<evidence type="ECO:0000256" key="6">
    <source>
        <dbReference type="HAMAP-Rule" id="MF_00735"/>
    </source>
</evidence>
<dbReference type="GO" id="GO:0032259">
    <property type="term" value="P:methylation"/>
    <property type="evidence" value="ECO:0007669"/>
    <property type="project" value="UniProtKB-KW"/>
</dbReference>
<comment type="similarity">
    <text evidence="1 6">Belongs to the methyltransferase superfamily. PrmA family.</text>
</comment>
<evidence type="ECO:0000313" key="8">
    <source>
        <dbReference type="Proteomes" id="UP000199656"/>
    </source>
</evidence>
<protein>
    <recommendedName>
        <fullName evidence="6">Ribosomal protein L11 methyltransferase</fullName>
        <shortName evidence="6">L11 Mtase</shortName>
        <ecNumber evidence="6">2.1.1.-</ecNumber>
    </recommendedName>
</protein>
<keyword evidence="5 6" id="KW-0949">S-adenosyl-L-methionine</keyword>
<keyword evidence="7" id="KW-0687">Ribonucleoprotein</keyword>
<dbReference type="EMBL" id="FNRL01000009">
    <property type="protein sequence ID" value="SEA54101.1"/>
    <property type="molecule type" value="Genomic_DNA"/>
</dbReference>
<feature type="binding site" evidence="6">
    <location>
        <position position="123"/>
    </location>
    <ligand>
        <name>S-adenosyl-L-methionine</name>
        <dbReference type="ChEBI" id="CHEBI:59789"/>
    </ligand>
</feature>
<dbReference type="PIRSF" id="PIRSF000401">
    <property type="entry name" value="RPL11_MTase"/>
    <property type="match status" value="1"/>
</dbReference>
<keyword evidence="3 6" id="KW-0489">Methyltransferase</keyword>
<dbReference type="PANTHER" id="PTHR43648:SF1">
    <property type="entry name" value="ELECTRON TRANSFER FLAVOPROTEIN BETA SUBUNIT LYSINE METHYLTRANSFERASE"/>
    <property type="match status" value="1"/>
</dbReference>
<accession>A0A1H4C102</accession>
<dbReference type="PANTHER" id="PTHR43648">
    <property type="entry name" value="ELECTRON TRANSFER FLAVOPROTEIN BETA SUBUNIT LYSINE METHYLTRANSFERASE"/>
    <property type="match status" value="1"/>
</dbReference>
<keyword evidence="7" id="KW-0689">Ribosomal protein</keyword>
<keyword evidence="8" id="KW-1185">Reference proteome</keyword>
<feature type="binding site" evidence="6">
    <location>
        <position position="166"/>
    </location>
    <ligand>
        <name>S-adenosyl-L-methionine</name>
        <dbReference type="ChEBI" id="CHEBI:59789"/>
    </ligand>
</feature>
<comment type="subcellular location">
    <subcellularLocation>
        <location evidence="6">Cytoplasm</location>
    </subcellularLocation>
</comment>
<organism evidence="7 8">
    <name type="scientific">Chitinophaga terrae</name>
    <name type="common">ex Kim and Jung 2007</name>
    <dbReference type="NCBI Taxonomy" id="408074"/>
    <lineage>
        <taxon>Bacteria</taxon>
        <taxon>Pseudomonadati</taxon>
        <taxon>Bacteroidota</taxon>
        <taxon>Chitinophagia</taxon>
        <taxon>Chitinophagales</taxon>
        <taxon>Chitinophagaceae</taxon>
        <taxon>Chitinophaga</taxon>
    </lineage>
</organism>
<comment type="catalytic activity">
    <reaction evidence="6">
        <text>L-lysyl-[protein] + 3 S-adenosyl-L-methionine = N(6),N(6),N(6)-trimethyl-L-lysyl-[protein] + 3 S-adenosyl-L-homocysteine + 3 H(+)</text>
        <dbReference type="Rhea" id="RHEA:54192"/>
        <dbReference type="Rhea" id="RHEA-COMP:9752"/>
        <dbReference type="Rhea" id="RHEA-COMP:13826"/>
        <dbReference type="ChEBI" id="CHEBI:15378"/>
        <dbReference type="ChEBI" id="CHEBI:29969"/>
        <dbReference type="ChEBI" id="CHEBI:57856"/>
        <dbReference type="ChEBI" id="CHEBI:59789"/>
        <dbReference type="ChEBI" id="CHEBI:61961"/>
    </reaction>
</comment>
<dbReference type="GO" id="GO:0016279">
    <property type="term" value="F:protein-lysine N-methyltransferase activity"/>
    <property type="evidence" value="ECO:0007669"/>
    <property type="project" value="TreeGrafter"/>
</dbReference>
<dbReference type="RefSeq" id="WP_089761847.1">
    <property type="nucleotide sequence ID" value="NZ_BKAT01000035.1"/>
</dbReference>
<evidence type="ECO:0000256" key="5">
    <source>
        <dbReference type="ARBA" id="ARBA00022691"/>
    </source>
</evidence>
<dbReference type="Gene3D" id="3.40.50.150">
    <property type="entry name" value="Vaccinia Virus protein VP39"/>
    <property type="match status" value="1"/>
</dbReference>
<dbReference type="SUPFAM" id="SSF53335">
    <property type="entry name" value="S-adenosyl-L-methionine-dependent methyltransferases"/>
    <property type="match status" value="1"/>
</dbReference>
<dbReference type="AlphaFoldDB" id="A0A1H4C102"/>
<feature type="binding site" evidence="6">
    <location>
        <position position="208"/>
    </location>
    <ligand>
        <name>S-adenosyl-L-methionine</name>
        <dbReference type="ChEBI" id="CHEBI:59789"/>
    </ligand>
</feature>
<evidence type="ECO:0000256" key="4">
    <source>
        <dbReference type="ARBA" id="ARBA00022679"/>
    </source>
</evidence>
<dbReference type="Pfam" id="PF06325">
    <property type="entry name" value="PrmA"/>
    <property type="match status" value="1"/>
</dbReference>
<reference evidence="8" key="1">
    <citation type="submission" date="2016-10" db="EMBL/GenBank/DDBJ databases">
        <authorList>
            <person name="Varghese N."/>
            <person name="Submissions S."/>
        </authorList>
    </citation>
    <scope>NUCLEOTIDE SEQUENCE [LARGE SCALE GENOMIC DNA]</scope>
    <source>
        <strain evidence="8">DSM 23920</strain>
    </source>
</reference>
<dbReference type="CDD" id="cd02440">
    <property type="entry name" value="AdoMet_MTases"/>
    <property type="match status" value="1"/>
</dbReference>
<dbReference type="InterPro" id="IPR050078">
    <property type="entry name" value="Ribosomal_L11_MeTrfase_PrmA"/>
</dbReference>
<evidence type="ECO:0000256" key="3">
    <source>
        <dbReference type="ARBA" id="ARBA00022603"/>
    </source>
</evidence>
<gene>
    <name evidence="6" type="primary">prmA</name>
    <name evidence="7" type="ORF">SAMN05660909_02383</name>
</gene>
<comment type="function">
    <text evidence="6">Methylates ribosomal protein L11.</text>
</comment>
<dbReference type="GO" id="GO:0005737">
    <property type="term" value="C:cytoplasm"/>
    <property type="evidence" value="ECO:0007669"/>
    <property type="project" value="UniProtKB-SubCell"/>
</dbReference>
<dbReference type="Proteomes" id="UP000199656">
    <property type="component" value="Unassembled WGS sequence"/>
</dbReference>
<feature type="binding site" evidence="6">
    <location>
        <position position="144"/>
    </location>
    <ligand>
        <name>S-adenosyl-L-methionine</name>
        <dbReference type="ChEBI" id="CHEBI:59789"/>
    </ligand>
</feature>
<dbReference type="NCBIfam" id="NF001785">
    <property type="entry name" value="PRK00517.2-2"/>
    <property type="match status" value="1"/>
</dbReference>
<evidence type="ECO:0000256" key="1">
    <source>
        <dbReference type="ARBA" id="ARBA00009741"/>
    </source>
</evidence>
<dbReference type="GO" id="GO:0005840">
    <property type="term" value="C:ribosome"/>
    <property type="evidence" value="ECO:0007669"/>
    <property type="project" value="UniProtKB-KW"/>
</dbReference>
<evidence type="ECO:0000256" key="2">
    <source>
        <dbReference type="ARBA" id="ARBA00022490"/>
    </source>
</evidence>